<sequence>MNEPKKAADAVGAKSEHKVSPGLLGAPPAASKPAAPARVGQTPEAPQAGGPQKTTKVTLDQALAGALKQYGAGRLDVAERICNQIISVSPRVAMAHNLLGAIHIARGEVAAAVKSFQRAVSLDPNNAQFHANLGETERQRGKLREAGIALRRAVELNPQSAQAFNNLGIVAFDRRDFAEAVDHYRHAIALNTAYPEAQNNLGNALRMLGENDAALEAYQEALLIRENYPEAYNNLATVLREQGQMTEAEHAYRKAIELKPGYMDAYNNLAILLGEEDRLDEALRTLGQALEVNPRAISTLNLVGRTQLKKGNYSQAEQACRLAIKIAPDNPESYSTLGEVYNSADRFTDAIAAYEAALARKPDLWETLNLYGVCLKSVGRMDEAREAFRKSLEFNPDGLGCYNNLADLESFGPDNKHFQTMKRIIGEAANPMDERYTPLHFALGKAYDDVGEYEKAIEYYIAGATLKRARLDYDEAETFAFFDAIQETFTKEFLENPPFQGDASQVPVFIVGMPRTGSSLIEQIIASHPQAFGAGEIKEFNRRLGALRGRFPGLPKYPKLALRMSSDHYRLVADGYLSSVRALAPSADRITDKLLTNYYFVGLLHVMFPKAKFIQTRRNPVDACLSCYSKLFHDDMPHSYDFGELGRYYRKYADLMAHWEAVLPPGTMTTVVYEEVVSDVERNARDLIDFIGLPWDEACLAFHESARPVKTASVVQVRRPVYTTSVERWRRYGPAVQPLIESLGFQS</sequence>
<dbReference type="EMBL" id="FMXQ01000006">
    <property type="protein sequence ID" value="SDB40600.1"/>
    <property type="molecule type" value="Genomic_DNA"/>
</dbReference>
<dbReference type="Pfam" id="PF13414">
    <property type="entry name" value="TPR_11"/>
    <property type="match status" value="1"/>
</dbReference>
<dbReference type="STRING" id="665467.SAMN02982931_03066"/>
<feature type="repeat" description="TPR" evidence="1">
    <location>
        <begin position="331"/>
        <end position="364"/>
    </location>
</feature>
<feature type="repeat" description="TPR" evidence="1">
    <location>
        <begin position="161"/>
        <end position="194"/>
    </location>
</feature>
<evidence type="ECO:0000313" key="3">
    <source>
        <dbReference type="EMBL" id="SDB40600.1"/>
    </source>
</evidence>
<dbReference type="PROSITE" id="PS50005">
    <property type="entry name" value="TPR"/>
    <property type="match status" value="10"/>
</dbReference>
<dbReference type="Pfam" id="PF13469">
    <property type="entry name" value="Sulfotransfer_3"/>
    <property type="match status" value="1"/>
</dbReference>
<proteinExistence type="predicted"/>
<dbReference type="SMART" id="SM00028">
    <property type="entry name" value="TPR"/>
    <property type="match status" value="10"/>
</dbReference>
<name>A0A1G6D669_9HYPH</name>
<feature type="repeat" description="TPR" evidence="1">
    <location>
        <begin position="297"/>
        <end position="330"/>
    </location>
</feature>
<dbReference type="InterPro" id="IPR011990">
    <property type="entry name" value="TPR-like_helical_dom_sf"/>
</dbReference>
<feature type="repeat" description="TPR" evidence="1">
    <location>
        <begin position="229"/>
        <end position="262"/>
    </location>
</feature>
<dbReference type="SUPFAM" id="SSF52540">
    <property type="entry name" value="P-loop containing nucleoside triphosphate hydrolases"/>
    <property type="match status" value="1"/>
</dbReference>
<dbReference type="Proteomes" id="UP000199071">
    <property type="component" value="Unassembled WGS sequence"/>
</dbReference>
<feature type="repeat" description="TPR" evidence="1">
    <location>
        <begin position="263"/>
        <end position="296"/>
    </location>
</feature>
<feature type="repeat" description="TPR" evidence="1">
    <location>
        <begin position="93"/>
        <end position="126"/>
    </location>
</feature>
<feature type="repeat" description="TPR" evidence="1">
    <location>
        <begin position="365"/>
        <end position="398"/>
    </location>
</feature>
<dbReference type="Pfam" id="PF13374">
    <property type="entry name" value="TPR_10"/>
    <property type="match status" value="1"/>
</dbReference>
<protein>
    <submittedName>
        <fullName evidence="3">Flp pilus assembly protein TadD, contains TPR repeats</fullName>
    </submittedName>
</protein>
<dbReference type="Pfam" id="PF13181">
    <property type="entry name" value="TPR_8"/>
    <property type="match status" value="1"/>
</dbReference>
<dbReference type="SUPFAM" id="SSF48452">
    <property type="entry name" value="TPR-like"/>
    <property type="match status" value="2"/>
</dbReference>
<dbReference type="PROSITE" id="PS50293">
    <property type="entry name" value="TPR_REGION"/>
    <property type="match status" value="2"/>
</dbReference>
<feature type="repeat" description="TPR" evidence="1">
    <location>
        <begin position="127"/>
        <end position="160"/>
    </location>
</feature>
<dbReference type="Pfam" id="PF13432">
    <property type="entry name" value="TPR_16"/>
    <property type="match status" value="2"/>
</dbReference>
<dbReference type="AlphaFoldDB" id="A0A1G6D669"/>
<dbReference type="Gene3D" id="3.40.50.300">
    <property type="entry name" value="P-loop containing nucleotide triphosphate hydrolases"/>
    <property type="match status" value="1"/>
</dbReference>
<feature type="compositionally biased region" description="Basic and acidic residues" evidence="2">
    <location>
        <begin position="1"/>
        <end position="19"/>
    </location>
</feature>
<feature type="compositionally biased region" description="Low complexity" evidence="2">
    <location>
        <begin position="20"/>
        <end position="37"/>
    </location>
</feature>
<feature type="repeat" description="TPR" evidence="1">
    <location>
        <begin position="437"/>
        <end position="470"/>
    </location>
</feature>
<dbReference type="InterPro" id="IPR027417">
    <property type="entry name" value="P-loop_NTPase"/>
</dbReference>
<evidence type="ECO:0000256" key="1">
    <source>
        <dbReference type="PROSITE-ProRule" id="PRU00339"/>
    </source>
</evidence>
<reference evidence="3 4" key="1">
    <citation type="submission" date="2016-10" db="EMBL/GenBank/DDBJ databases">
        <authorList>
            <person name="de Groot N.N."/>
        </authorList>
    </citation>
    <scope>NUCLEOTIDE SEQUENCE [LARGE SCALE GENOMIC DNA]</scope>
    <source>
        <strain evidence="3 4">ATCC 35022</strain>
    </source>
</reference>
<keyword evidence="4" id="KW-1185">Reference proteome</keyword>
<dbReference type="Gene3D" id="1.25.40.10">
    <property type="entry name" value="Tetratricopeptide repeat domain"/>
    <property type="match status" value="3"/>
</dbReference>
<dbReference type="Pfam" id="PF13424">
    <property type="entry name" value="TPR_12"/>
    <property type="match status" value="1"/>
</dbReference>
<evidence type="ECO:0000256" key="2">
    <source>
        <dbReference type="SAM" id="MobiDB-lite"/>
    </source>
</evidence>
<gene>
    <name evidence="3" type="ORF">SAMN02982931_03066</name>
</gene>
<dbReference type="SMART" id="SM00386">
    <property type="entry name" value="HAT"/>
    <property type="match status" value="4"/>
</dbReference>
<feature type="repeat" description="TPR" evidence="1">
    <location>
        <begin position="195"/>
        <end position="228"/>
    </location>
</feature>
<dbReference type="OrthoDB" id="9800698at2"/>
<dbReference type="RefSeq" id="WP_090877490.1">
    <property type="nucleotide sequence ID" value="NZ_FMXQ01000006.1"/>
</dbReference>
<dbReference type="PANTHER" id="PTHR12558:SF33">
    <property type="entry name" value="BLL7664 PROTEIN"/>
    <property type="match status" value="1"/>
</dbReference>
<dbReference type="PANTHER" id="PTHR12558">
    <property type="entry name" value="CELL DIVISION CYCLE 16,23,27"/>
    <property type="match status" value="1"/>
</dbReference>
<organism evidence="3 4">
    <name type="scientific">Bauldia litoralis</name>
    <dbReference type="NCBI Taxonomy" id="665467"/>
    <lineage>
        <taxon>Bacteria</taxon>
        <taxon>Pseudomonadati</taxon>
        <taxon>Pseudomonadota</taxon>
        <taxon>Alphaproteobacteria</taxon>
        <taxon>Hyphomicrobiales</taxon>
        <taxon>Kaistiaceae</taxon>
        <taxon>Bauldia</taxon>
    </lineage>
</organism>
<keyword evidence="1" id="KW-0802">TPR repeat</keyword>
<feature type="region of interest" description="Disordered" evidence="2">
    <location>
        <begin position="1"/>
        <end position="56"/>
    </location>
</feature>
<dbReference type="GO" id="GO:0006396">
    <property type="term" value="P:RNA processing"/>
    <property type="evidence" value="ECO:0007669"/>
    <property type="project" value="InterPro"/>
</dbReference>
<accession>A0A1G6D669</accession>
<evidence type="ECO:0000313" key="4">
    <source>
        <dbReference type="Proteomes" id="UP000199071"/>
    </source>
</evidence>
<dbReference type="InterPro" id="IPR003107">
    <property type="entry name" value="HAT"/>
</dbReference>
<dbReference type="InterPro" id="IPR019734">
    <property type="entry name" value="TPR_rpt"/>
</dbReference>